<dbReference type="PANTHER" id="PTHR43196">
    <property type="entry name" value="SULFATE ADENYLYLTRANSFERASE SUBUNIT 2"/>
    <property type="match status" value="1"/>
</dbReference>
<dbReference type="AlphaFoldDB" id="A0A1B3SKE0"/>
<dbReference type="InterPro" id="IPR002500">
    <property type="entry name" value="PAPS_reduct_dom"/>
</dbReference>
<dbReference type="PANTHER" id="PTHR43196:SF2">
    <property type="entry name" value="PHOSPHOADENOSINE PHOSPHOSULFATE REDUCTASE"/>
    <property type="match status" value="1"/>
</dbReference>
<proteinExistence type="predicted"/>
<sequence length="475" mass="55661">MRDITKSLVEESIDKIKEIYLLNEDPFLIGFSGGKDSTLTLDLVLNSLEEIYQENPKKITKPTYIISSDTLIENPFVVKRIDELEDFIRSGKVDHLKINFIRAQPDINESFWTLIIGRGYPLPLNRFRWCTRHLKIKPMELASYEIQAKHKNIVNVLGIRRSESNIRRKKMEVSETEDQSFLFKNFEEERNIIFAPIQKFDIKELWDYMLSKEKSYWNSNFKILYQMYQDSSKECVTSFDMSVVANKADSCGNSRWGCWVCPLSNNIWIDNMFFNGILDLEEVVSFRKTLLYERDLLENRYIGKHIRSRSGKISLGIRGLQKLKFDEITNTFYRPAKGNSRERIDVVINNQLVNDYQIIEENQIKEISKEILYNDKDGANLKYAVKKPYNGYFIFAPGPYTLTYRINLLEKLVRLKNVMDNKTIKAGTEEAVISVISKEEYDLIKSLLLDYSQAISSKKFKSTKSKLEKIDELWS</sequence>
<dbReference type="SUPFAM" id="SSF52402">
    <property type="entry name" value="Adenine nucleotide alpha hydrolases-like"/>
    <property type="match status" value="1"/>
</dbReference>
<dbReference type="InterPro" id="IPR014729">
    <property type="entry name" value="Rossmann-like_a/b/a_fold"/>
</dbReference>
<dbReference type="RefSeq" id="WP_069116293.1">
    <property type="nucleotide sequence ID" value="NZ_CP017015.1"/>
</dbReference>
<dbReference type="Pfam" id="PF01507">
    <property type="entry name" value="PAPS_reduct"/>
    <property type="match status" value="1"/>
</dbReference>
<feature type="domain" description="Phosphoadenosine phosphosulphate reductase" evidence="1">
    <location>
        <begin position="29"/>
        <end position="216"/>
    </location>
</feature>
<evidence type="ECO:0000313" key="3">
    <source>
        <dbReference type="Proteomes" id="UP000094378"/>
    </source>
</evidence>
<dbReference type="InterPro" id="IPR050128">
    <property type="entry name" value="Sulfate_adenylyltrnsfr_sub2"/>
</dbReference>
<evidence type="ECO:0000259" key="1">
    <source>
        <dbReference type="Pfam" id="PF01507"/>
    </source>
</evidence>
<dbReference type="PATRIC" id="fig|216938.3.peg.446"/>
<dbReference type="KEGG" id="shj:SHELI_v1c04400"/>
<dbReference type="Proteomes" id="UP000094378">
    <property type="component" value="Chromosome"/>
</dbReference>
<dbReference type="OrthoDB" id="9774475at2"/>
<organism evidence="2 3">
    <name type="scientific">Spiroplasma helicoides</name>
    <dbReference type="NCBI Taxonomy" id="216938"/>
    <lineage>
        <taxon>Bacteria</taxon>
        <taxon>Bacillati</taxon>
        <taxon>Mycoplasmatota</taxon>
        <taxon>Mollicutes</taxon>
        <taxon>Entomoplasmatales</taxon>
        <taxon>Spiroplasmataceae</taxon>
        <taxon>Spiroplasma</taxon>
    </lineage>
</organism>
<dbReference type="GO" id="GO:0003824">
    <property type="term" value="F:catalytic activity"/>
    <property type="evidence" value="ECO:0007669"/>
    <property type="project" value="InterPro"/>
</dbReference>
<name>A0A1B3SKE0_9MOLU</name>
<protein>
    <submittedName>
        <fullName evidence="2">DNA sulfur modification protein DndC</fullName>
    </submittedName>
</protein>
<dbReference type="Gene3D" id="3.40.50.620">
    <property type="entry name" value="HUPs"/>
    <property type="match status" value="1"/>
</dbReference>
<dbReference type="EMBL" id="CP017015">
    <property type="protein sequence ID" value="AOG60391.1"/>
    <property type="molecule type" value="Genomic_DNA"/>
</dbReference>
<accession>A0A1B3SKE0</accession>
<gene>
    <name evidence="2" type="primary">dndC</name>
    <name evidence="2" type="ORF">SHELI_v1c04400</name>
</gene>
<keyword evidence="3" id="KW-1185">Reference proteome</keyword>
<dbReference type="STRING" id="216938.SHELI_v1c04400"/>
<reference evidence="2 3" key="1">
    <citation type="submission" date="2016-08" db="EMBL/GenBank/DDBJ databases">
        <title>Complete genome sequence of Spiroplasma helicoides TABS-2 (DSM 22551).</title>
        <authorList>
            <person name="Shen W.-Y."/>
            <person name="Lo W.-S."/>
            <person name="Lai Y.-C."/>
            <person name="Kuo C.-H."/>
        </authorList>
    </citation>
    <scope>NUCLEOTIDE SEQUENCE [LARGE SCALE GENOMIC DNA]</scope>
    <source>
        <strain evidence="2 3">TABS-2</strain>
    </source>
</reference>
<evidence type="ECO:0000313" key="2">
    <source>
        <dbReference type="EMBL" id="AOG60391.1"/>
    </source>
</evidence>